<sequence>MYRISYGKCVCFVLLVILAVLSCSGFRIDDLAMADVSKRNFRAADSFSNSGSVFERIFNVSSDRHRIRHRHDRQSRAQAHSARRFEPPRPPAGHIDVQVYPASPANEHFAQIPPTRPVATRLQRSSDHRRHQRQESKWLPYQEEDVSFKAYRAEIVVLAQAEGVSPNECVFKVDATYKNTKQFAVTNRVLLKIPCDQDEKHPKSKNLVKNKVQLGKSYVLFLNASSAHSYQPIGAPKLIRPSKKAKIEKVVKQVCRTKFGESVFRIFGPESF</sequence>
<proteinExistence type="predicted"/>
<organism evidence="3 4">
    <name type="scientific">Aromia moschata</name>
    <dbReference type="NCBI Taxonomy" id="1265417"/>
    <lineage>
        <taxon>Eukaryota</taxon>
        <taxon>Metazoa</taxon>
        <taxon>Ecdysozoa</taxon>
        <taxon>Arthropoda</taxon>
        <taxon>Hexapoda</taxon>
        <taxon>Insecta</taxon>
        <taxon>Pterygota</taxon>
        <taxon>Neoptera</taxon>
        <taxon>Endopterygota</taxon>
        <taxon>Coleoptera</taxon>
        <taxon>Polyphaga</taxon>
        <taxon>Cucujiformia</taxon>
        <taxon>Chrysomeloidea</taxon>
        <taxon>Cerambycidae</taxon>
        <taxon>Cerambycinae</taxon>
        <taxon>Callichromatini</taxon>
        <taxon>Aromia</taxon>
    </lineage>
</organism>
<gene>
    <name evidence="3" type="ORF">NQ318_019710</name>
</gene>
<keyword evidence="4" id="KW-1185">Reference proteome</keyword>
<evidence type="ECO:0000313" key="3">
    <source>
        <dbReference type="EMBL" id="KAJ8958940.1"/>
    </source>
</evidence>
<protein>
    <submittedName>
        <fullName evidence="3">Uncharacterized protein</fullName>
    </submittedName>
</protein>
<comment type="caution">
    <text evidence="3">The sequence shown here is derived from an EMBL/GenBank/DDBJ whole genome shotgun (WGS) entry which is preliminary data.</text>
</comment>
<feature type="signal peptide" evidence="2">
    <location>
        <begin position="1"/>
        <end position="25"/>
    </location>
</feature>
<feature type="chain" id="PRO_5043373003" evidence="2">
    <location>
        <begin position="26"/>
        <end position="272"/>
    </location>
</feature>
<feature type="region of interest" description="Disordered" evidence="1">
    <location>
        <begin position="67"/>
        <end position="96"/>
    </location>
</feature>
<name>A0AAV8Z6Z6_9CUCU</name>
<dbReference type="Proteomes" id="UP001162162">
    <property type="component" value="Unassembled WGS sequence"/>
</dbReference>
<evidence type="ECO:0000256" key="1">
    <source>
        <dbReference type="SAM" id="MobiDB-lite"/>
    </source>
</evidence>
<accession>A0AAV8Z6Z6</accession>
<dbReference type="PROSITE" id="PS51257">
    <property type="entry name" value="PROKAR_LIPOPROTEIN"/>
    <property type="match status" value="1"/>
</dbReference>
<dbReference type="AlphaFoldDB" id="A0AAV8Z6Z6"/>
<evidence type="ECO:0000313" key="4">
    <source>
        <dbReference type="Proteomes" id="UP001162162"/>
    </source>
</evidence>
<keyword evidence="2" id="KW-0732">Signal</keyword>
<dbReference type="EMBL" id="JAPWTK010000015">
    <property type="protein sequence ID" value="KAJ8958940.1"/>
    <property type="molecule type" value="Genomic_DNA"/>
</dbReference>
<evidence type="ECO:0000256" key="2">
    <source>
        <dbReference type="SAM" id="SignalP"/>
    </source>
</evidence>
<feature type="region of interest" description="Disordered" evidence="1">
    <location>
        <begin position="108"/>
        <end position="137"/>
    </location>
</feature>
<reference evidence="3" key="1">
    <citation type="journal article" date="2023" name="Insect Mol. Biol.">
        <title>Genome sequencing provides insights into the evolution of gene families encoding plant cell wall-degrading enzymes in longhorned beetles.</title>
        <authorList>
            <person name="Shin N.R."/>
            <person name="Okamura Y."/>
            <person name="Kirsch R."/>
            <person name="Pauchet Y."/>
        </authorList>
    </citation>
    <scope>NUCLEOTIDE SEQUENCE</scope>
    <source>
        <strain evidence="3">AMC_N1</strain>
    </source>
</reference>